<evidence type="ECO:0000256" key="2">
    <source>
        <dbReference type="PROSITE-ProRule" id="PRU00035"/>
    </source>
</evidence>
<dbReference type="AlphaFoldDB" id="A0A3P8CBH9"/>
<dbReference type="InterPro" id="IPR057451">
    <property type="entry name" value="BRWD/PHIP_AD"/>
</dbReference>
<protein>
    <recommendedName>
        <fullName evidence="3">Bromo domain-containing protein</fullName>
    </recommendedName>
</protein>
<reference evidence="4 5" key="1">
    <citation type="submission" date="2018-11" db="EMBL/GenBank/DDBJ databases">
        <authorList>
            <consortium name="Pathogen Informatics"/>
        </authorList>
    </citation>
    <scope>NUCLEOTIDE SEQUENCE [LARGE SCALE GENOMIC DNA]</scope>
</reference>
<gene>
    <name evidence="4" type="ORF">SBAD_LOCUS590</name>
</gene>
<evidence type="ECO:0000256" key="1">
    <source>
        <dbReference type="ARBA" id="ARBA00023117"/>
    </source>
</evidence>
<dbReference type="GO" id="GO:0005634">
    <property type="term" value="C:nucleus"/>
    <property type="evidence" value="ECO:0007669"/>
    <property type="project" value="TreeGrafter"/>
</dbReference>
<keyword evidence="1 2" id="KW-0103">Bromodomain</keyword>
<dbReference type="InterPro" id="IPR001487">
    <property type="entry name" value="Bromodomain"/>
</dbReference>
<dbReference type="GO" id="GO:0006357">
    <property type="term" value="P:regulation of transcription by RNA polymerase II"/>
    <property type="evidence" value="ECO:0007669"/>
    <property type="project" value="TreeGrafter"/>
</dbReference>
<evidence type="ECO:0000313" key="5">
    <source>
        <dbReference type="Proteomes" id="UP000270296"/>
    </source>
</evidence>
<dbReference type="GO" id="GO:0008360">
    <property type="term" value="P:regulation of cell shape"/>
    <property type="evidence" value="ECO:0007669"/>
    <property type="project" value="TreeGrafter"/>
</dbReference>
<dbReference type="OrthoDB" id="10265743at2759"/>
<name>A0A3P8CBH9_9BILA</name>
<proteinExistence type="predicted"/>
<dbReference type="Proteomes" id="UP000270296">
    <property type="component" value="Unassembled WGS sequence"/>
</dbReference>
<keyword evidence="5" id="KW-1185">Reference proteome</keyword>
<dbReference type="PANTHER" id="PTHR16266:SF17">
    <property type="entry name" value="BRWD3"/>
    <property type="match status" value="1"/>
</dbReference>
<evidence type="ECO:0000259" key="3">
    <source>
        <dbReference type="PROSITE" id="PS50014"/>
    </source>
</evidence>
<dbReference type="PROSITE" id="PS50014">
    <property type="entry name" value="BROMODOMAIN_2"/>
    <property type="match status" value="1"/>
</dbReference>
<dbReference type="GO" id="GO:0007010">
    <property type="term" value="P:cytoskeleton organization"/>
    <property type="evidence" value="ECO:0007669"/>
    <property type="project" value="TreeGrafter"/>
</dbReference>
<dbReference type="Gene3D" id="1.20.920.10">
    <property type="entry name" value="Bromodomain-like"/>
    <property type="match status" value="1"/>
</dbReference>
<dbReference type="SUPFAM" id="SSF47370">
    <property type="entry name" value="Bromodomain"/>
    <property type="match status" value="1"/>
</dbReference>
<dbReference type="Pfam" id="PF00439">
    <property type="entry name" value="Bromodomain"/>
    <property type="match status" value="1"/>
</dbReference>
<accession>A0A3P8CBH9</accession>
<dbReference type="EMBL" id="UZAM01002041">
    <property type="protein sequence ID" value="VDO85498.1"/>
    <property type="molecule type" value="Genomic_DNA"/>
</dbReference>
<dbReference type="Pfam" id="PF25313">
    <property type="entry name" value="BRWD_AD"/>
    <property type="match status" value="1"/>
</dbReference>
<evidence type="ECO:0000313" key="4">
    <source>
        <dbReference type="EMBL" id="VDO85498.1"/>
    </source>
</evidence>
<dbReference type="InterPro" id="IPR052060">
    <property type="entry name" value="Bromo_WD_repeat"/>
</dbReference>
<dbReference type="PANTHER" id="PTHR16266">
    <property type="entry name" value="WD REPEAT DOMAIN 9"/>
    <property type="match status" value="1"/>
</dbReference>
<sequence>MLLTGERFQAIIDDCWWYGTVLKKELLDQQYMKSHFQSLVVLWDNGEEERMSPWDLNPIESRDVISNGNSAPASAEDMSSLSVYRSKSDEWPSHGIDVECQRLLTGIDKIMEFPFAEPFTAPVDLNAYPFYCFYIEYPSDLSTIRSRIQNRFYRYYANVKYAVGPT</sequence>
<dbReference type="Gene3D" id="2.30.30.1040">
    <property type="match status" value="1"/>
</dbReference>
<organism evidence="4 5">
    <name type="scientific">Soboliphyme baturini</name>
    <dbReference type="NCBI Taxonomy" id="241478"/>
    <lineage>
        <taxon>Eukaryota</taxon>
        <taxon>Metazoa</taxon>
        <taxon>Ecdysozoa</taxon>
        <taxon>Nematoda</taxon>
        <taxon>Enoplea</taxon>
        <taxon>Dorylaimia</taxon>
        <taxon>Dioctophymatida</taxon>
        <taxon>Dioctophymatoidea</taxon>
        <taxon>Soboliphymatidae</taxon>
        <taxon>Soboliphyme</taxon>
    </lineage>
</organism>
<feature type="domain" description="Bromo" evidence="3">
    <location>
        <begin position="111"/>
        <end position="166"/>
    </location>
</feature>
<dbReference type="InterPro" id="IPR036427">
    <property type="entry name" value="Bromodomain-like_sf"/>
</dbReference>